<dbReference type="EMBL" id="KQ964486">
    <property type="protein sequence ID" value="KXN71035.1"/>
    <property type="molecule type" value="Genomic_DNA"/>
</dbReference>
<evidence type="ECO:0000313" key="2">
    <source>
        <dbReference type="Proteomes" id="UP000070444"/>
    </source>
</evidence>
<keyword evidence="2" id="KW-1185">Reference proteome</keyword>
<accession>A0A137P7R2</accession>
<organism evidence="1 2">
    <name type="scientific">Conidiobolus coronatus (strain ATCC 28846 / CBS 209.66 / NRRL 28638)</name>
    <name type="common">Delacroixia coronata</name>
    <dbReference type="NCBI Taxonomy" id="796925"/>
    <lineage>
        <taxon>Eukaryota</taxon>
        <taxon>Fungi</taxon>
        <taxon>Fungi incertae sedis</taxon>
        <taxon>Zoopagomycota</taxon>
        <taxon>Entomophthoromycotina</taxon>
        <taxon>Entomophthoromycetes</taxon>
        <taxon>Entomophthorales</taxon>
        <taxon>Ancylistaceae</taxon>
        <taxon>Conidiobolus</taxon>
    </lineage>
</organism>
<evidence type="ECO:0000313" key="1">
    <source>
        <dbReference type="EMBL" id="KXN71035.1"/>
    </source>
</evidence>
<dbReference type="AlphaFoldDB" id="A0A137P7R2"/>
<sequence length="389" mass="45033">MKLNKSSRNLTGAINVTQDYIEYKLNSDSLIDKGSLSLIKYTHKADNIHNYEWTNFQNIGQFGSFIINSNRFPIMEYIYNLDNDLQNIPRIQSFMKGHINEYNENIYRHKSQSISAIARPLLLILQEDFWGGLMKLYFKYLHPARPILNLANFDPKTASEHLLSAIYFAGSVIQSNLSNEITSYMHNYAIFSIKKILFKINLSCAQAIEIYSYAFYLNGNHSLSRACLSHFGRMCHALGINIDRKNIPILDQSNREHVYNIVKLYCNLIKLEAIPRGLVSQDDEFDLDVYEPKHHYPNSCLKLFNSDFESTIYSVFCCQFAKISNFSVAINSKFCKYESKTIEKKIEALNRKTIKVYNDAKLALESLINKSPEYKNQIMECLKYLAIAN</sequence>
<protein>
    <recommendedName>
        <fullName evidence="3">Transcription factor domain-containing protein</fullName>
    </recommendedName>
</protein>
<dbReference type="CDD" id="cd12148">
    <property type="entry name" value="fungal_TF_MHR"/>
    <property type="match status" value="1"/>
</dbReference>
<dbReference type="Proteomes" id="UP000070444">
    <property type="component" value="Unassembled WGS sequence"/>
</dbReference>
<name>A0A137P7R2_CONC2</name>
<reference evidence="1 2" key="1">
    <citation type="journal article" date="2015" name="Genome Biol. Evol.">
        <title>Phylogenomic analyses indicate that early fungi evolved digesting cell walls of algal ancestors of land plants.</title>
        <authorList>
            <person name="Chang Y."/>
            <person name="Wang S."/>
            <person name="Sekimoto S."/>
            <person name="Aerts A.L."/>
            <person name="Choi C."/>
            <person name="Clum A."/>
            <person name="LaButti K.M."/>
            <person name="Lindquist E.A."/>
            <person name="Yee Ngan C."/>
            <person name="Ohm R.A."/>
            <person name="Salamov A.A."/>
            <person name="Grigoriev I.V."/>
            <person name="Spatafora J.W."/>
            <person name="Berbee M.L."/>
        </authorList>
    </citation>
    <scope>NUCLEOTIDE SEQUENCE [LARGE SCALE GENOMIC DNA]</scope>
    <source>
        <strain evidence="1 2">NRRL 28638</strain>
    </source>
</reference>
<gene>
    <name evidence="1" type="ORF">CONCODRAFT_6342</name>
</gene>
<evidence type="ECO:0008006" key="3">
    <source>
        <dbReference type="Google" id="ProtNLM"/>
    </source>
</evidence>
<proteinExistence type="predicted"/>